<comment type="caution">
    <text evidence="2">The sequence shown here is derived from an EMBL/GenBank/DDBJ whole genome shotgun (WGS) entry which is preliminary data.</text>
</comment>
<reference evidence="2 3" key="1">
    <citation type="submission" date="2018-08" db="EMBL/GenBank/DDBJ databases">
        <title>A genome reference for cultivated species of the human gut microbiota.</title>
        <authorList>
            <person name="Zou Y."/>
            <person name="Xue W."/>
            <person name="Luo G."/>
        </authorList>
    </citation>
    <scope>NUCLEOTIDE SEQUENCE [LARGE SCALE GENOMIC DNA]</scope>
    <source>
        <strain evidence="2 3">AF22-12AC</strain>
    </source>
</reference>
<name>A0A395VA46_9FIRM</name>
<evidence type="ECO:0000313" key="3">
    <source>
        <dbReference type="Proteomes" id="UP000266172"/>
    </source>
</evidence>
<dbReference type="AlphaFoldDB" id="A0A395VA46"/>
<feature type="transmembrane region" description="Helical" evidence="1">
    <location>
        <begin position="387"/>
        <end position="404"/>
    </location>
</feature>
<dbReference type="Proteomes" id="UP000266172">
    <property type="component" value="Unassembled WGS sequence"/>
</dbReference>
<organism evidence="2 3">
    <name type="scientific">Roseburia hominis</name>
    <dbReference type="NCBI Taxonomy" id="301301"/>
    <lineage>
        <taxon>Bacteria</taxon>
        <taxon>Bacillati</taxon>
        <taxon>Bacillota</taxon>
        <taxon>Clostridia</taxon>
        <taxon>Lachnospirales</taxon>
        <taxon>Lachnospiraceae</taxon>
        <taxon>Roseburia</taxon>
    </lineage>
</organism>
<keyword evidence="1" id="KW-1133">Transmembrane helix</keyword>
<protein>
    <submittedName>
        <fullName evidence="2">Uncharacterized protein</fullName>
    </submittedName>
</protein>
<keyword evidence="1" id="KW-0812">Transmembrane</keyword>
<gene>
    <name evidence="2" type="ORF">DWX93_09885</name>
</gene>
<evidence type="ECO:0000313" key="2">
    <source>
        <dbReference type="EMBL" id="RGS40418.1"/>
    </source>
</evidence>
<dbReference type="RefSeq" id="WP_118097508.1">
    <property type="nucleotide sequence ID" value="NZ_QRVL01000007.1"/>
</dbReference>
<sequence length="465" mass="51004">MRKSSRYAAYLPFVLVAVIGLVYHVGMKPMAGDDIFFRDATKDTTLWAYLTQRYLTWTSRVVSECVLVNVIQFPVLWRIIDFLLFATLPLLLSGLFGGGKTMNWCAAAAVLIFPFHDMGTAGWITTTVTHFWPFWGFFYVAWVIRKLALAEKIHPAAAVSAVPVAVVTGSHEQYAVIMTLLLVLSGVYLWKAHRRPGNAVLFWTLAVIDVVSLLVIALCPGNAGRNAVSIADLPVYATFGFGQKLYLGLLSIERVFIANADIVFFLVVLIWTWLVWEKTKDYRRTFLSALPLLILFGQTVLRTAYPGLSGLFVMPGEILEWSWSDLSTWIPMVYLAVTVAAMIYALYQLFGDDLFAFISVLLLVGCGFGAGMVLGFMATIYVSGERVYAPLYGILLAVTLSGICRQRSVWKEPAAVAVSGRKAEPAADAGVTAAVSKAAVPSAVFLTALTVVCCAVNVLFIVLSL</sequence>
<feature type="transmembrane region" description="Helical" evidence="1">
    <location>
        <begin position="443"/>
        <end position="463"/>
    </location>
</feature>
<feature type="transmembrane region" description="Helical" evidence="1">
    <location>
        <begin position="7"/>
        <end position="26"/>
    </location>
</feature>
<proteinExistence type="predicted"/>
<feature type="transmembrane region" description="Helical" evidence="1">
    <location>
        <begin position="354"/>
        <end position="381"/>
    </location>
</feature>
<dbReference type="EMBL" id="QRVL01000007">
    <property type="protein sequence ID" value="RGS40418.1"/>
    <property type="molecule type" value="Genomic_DNA"/>
</dbReference>
<feature type="transmembrane region" description="Helical" evidence="1">
    <location>
        <begin position="76"/>
        <end position="97"/>
    </location>
</feature>
<keyword evidence="1" id="KW-0472">Membrane</keyword>
<evidence type="ECO:0000256" key="1">
    <source>
        <dbReference type="SAM" id="Phobius"/>
    </source>
</evidence>
<feature type="transmembrane region" description="Helical" evidence="1">
    <location>
        <begin position="328"/>
        <end position="347"/>
    </location>
</feature>
<feature type="transmembrane region" description="Helical" evidence="1">
    <location>
        <begin position="255"/>
        <end position="274"/>
    </location>
</feature>
<feature type="transmembrane region" description="Helical" evidence="1">
    <location>
        <begin position="202"/>
        <end position="223"/>
    </location>
</feature>
<feature type="transmembrane region" description="Helical" evidence="1">
    <location>
        <begin position="286"/>
        <end position="308"/>
    </location>
</feature>
<accession>A0A395VA46</accession>
<feature type="transmembrane region" description="Helical" evidence="1">
    <location>
        <begin position="173"/>
        <end position="190"/>
    </location>
</feature>